<dbReference type="AlphaFoldDB" id="A0A2W7RSD8"/>
<evidence type="ECO:0000256" key="1">
    <source>
        <dbReference type="SAM" id="Coils"/>
    </source>
</evidence>
<evidence type="ECO:0000313" key="3">
    <source>
        <dbReference type="Proteomes" id="UP000249720"/>
    </source>
</evidence>
<proteinExistence type="predicted"/>
<comment type="caution">
    <text evidence="2">The sequence shown here is derived from an EMBL/GenBank/DDBJ whole genome shotgun (WGS) entry which is preliminary data.</text>
</comment>
<protein>
    <submittedName>
        <fullName evidence="2">Uncharacterized protein</fullName>
    </submittedName>
</protein>
<keyword evidence="1" id="KW-0175">Coiled coil</keyword>
<keyword evidence="3" id="KW-1185">Reference proteome</keyword>
<sequence length="96" mass="11294">MQQVNEQINRLQQKIQELWLYTQKLTRENQQLKKELQVANAEKAELLTQIEALQQTKTALQIGVNTWNESDKAEFAENINKYLKEIEHWLGVLKSA</sequence>
<organism evidence="2 3">
    <name type="scientific">Hydrotalea sandarakina</name>
    <dbReference type="NCBI Taxonomy" id="1004304"/>
    <lineage>
        <taxon>Bacteria</taxon>
        <taxon>Pseudomonadati</taxon>
        <taxon>Bacteroidota</taxon>
        <taxon>Chitinophagia</taxon>
        <taxon>Chitinophagales</taxon>
        <taxon>Chitinophagaceae</taxon>
        <taxon>Hydrotalea</taxon>
    </lineage>
</organism>
<dbReference type="EMBL" id="QKZV01000007">
    <property type="protein sequence ID" value="PZX61430.1"/>
    <property type="molecule type" value="Genomic_DNA"/>
</dbReference>
<reference evidence="2 3" key="1">
    <citation type="submission" date="2018-06" db="EMBL/GenBank/DDBJ databases">
        <title>Genomic Encyclopedia of Archaeal and Bacterial Type Strains, Phase II (KMG-II): from individual species to whole genera.</title>
        <authorList>
            <person name="Goeker M."/>
        </authorList>
    </citation>
    <scope>NUCLEOTIDE SEQUENCE [LARGE SCALE GENOMIC DNA]</scope>
    <source>
        <strain evidence="2 3">DSM 23241</strain>
    </source>
</reference>
<feature type="coiled-coil region" evidence="1">
    <location>
        <begin position="22"/>
        <end position="56"/>
    </location>
</feature>
<gene>
    <name evidence="2" type="ORF">LX80_02160</name>
</gene>
<dbReference type="RefSeq" id="WP_111296331.1">
    <property type="nucleotide sequence ID" value="NZ_QKZV01000007.1"/>
</dbReference>
<evidence type="ECO:0000313" key="2">
    <source>
        <dbReference type="EMBL" id="PZX61430.1"/>
    </source>
</evidence>
<accession>A0A2W7RSD8</accession>
<dbReference type="Proteomes" id="UP000249720">
    <property type="component" value="Unassembled WGS sequence"/>
</dbReference>
<name>A0A2W7RSD8_9BACT</name>